<dbReference type="GO" id="GO:0008955">
    <property type="term" value="F:peptidoglycan glycosyltransferase activity"/>
    <property type="evidence" value="ECO:0007669"/>
    <property type="project" value="UniProtKB-EC"/>
</dbReference>
<gene>
    <name evidence="15" type="ORF">FHS81_001039</name>
</gene>
<dbReference type="InterPro" id="IPR011815">
    <property type="entry name" value="PBP_1c"/>
</dbReference>
<comment type="similarity">
    <text evidence="3">In the N-terminal section; belongs to the glycosyltransferase 51 family.</text>
</comment>
<dbReference type="InterPro" id="IPR050396">
    <property type="entry name" value="Glycosyltr_51/Transpeptidase"/>
</dbReference>
<keyword evidence="5" id="KW-0645">Protease</keyword>
<dbReference type="InterPro" id="IPR036950">
    <property type="entry name" value="PBP_transglycosylase"/>
</dbReference>
<feature type="domain" description="Glycosyl transferase family 51" evidence="13">
    <location>
        <begin position="62"/>
        <end position="234"/>
    </location>
</feature>
<evidence type="ECO:0000259" key="13">
    <source>
        <dbReference type="Pfam" id="PF00912"/>
    </source>
</evidence>
<dbReference type="PANTHER" id="PTHR32282">
    <property type="entry name" value="BINDING PROTEIN TRANSPEPTIDASE, PUTATIVE-RELATED"/>
    <property type="match status" value="1"/>
</dbReference>
<keyword evidence="8" id="KW-0378">Hydrolase</keyword>
<evidence type="ECO:0000313" key="15">
    <source>
        <dbReference type="EMBL" id="MBB3808969.1"/>
    </source>
</evidence>
<dbReference type="Gene3D" id="1.10.3810.10">
    <property type="entry name" value="Biosynthetic peptidoglycan transglycosylase-like"/>
    <property type="match status" value="1"/>
</dbReference>
<dbReference type="PANTHER" id="PTHR32282:SF15">
    <property type="entry name" value="PENICILLIN-BINDING PROTEIN 1C"/>
    <property type="match status" value="1"/>
</dbReference>
<dbReference type="Pfam" id="PF06832">
    <property type="entry name" value="BiPBP_C"/>
    <property type="match status" value="1"/>
</dbReference>
<evidence type="ECO:0000256" key="2">
    <source>
        <dbReference type="ARBA" id="ARBA00007090"/>
    </source>
</evidence>
<evidence type="ECO:0000259" key="14">
    <source>
        <dbReference type="Pfam" id="PF06832"/>
    </source>
</evidence>
<feature type="domain" description="Penicillin-binding protein transpeptidase" evidence="12">
    <location>
        <begin position="311"/>
        <end position="433"/>
    </location>
</feature>
<dbReference type="InterPro" id="IPR001460">
    <property type="entry name" value="PCN-bd_Tpept"/>
</dbReference>
<evidence type="ECO:0000256" key="8">
    <source>
        <dbReference type="ARBA" id="ARBA00022801"/>
    </source>
</evidence>
<evidence type="ECO:0000256" key="5">
    <source>
        <dbReference type="ARBA" id="ARBA00022670"/>
    </source>
</evidence>
<evidence type="ECO:0000256" key="1">
    <source>
        <dbReference type="ARBA" id="ARBA00004752"/>
    </source>
</evidence>
<keyword evidence="7 15" id="KW-0808">Transferase</keyword>
<dbReference type="GO" id="GO:0030288">
    <property type="term" value="C:outer membrane-bounded periplasmic space"/>
    <property type="evidence" value="ECO:0007669"/>
    <property type="project" value="TreeGrafter"/>
</dbReference>
<organism evidence="15 16">
    <name type="scientific">Pseudochelatococcus contaminans</name>
    <dbReference type="NCBI Taxonomy" id="1538103"/>
    <lineage>
        <taxon>Bacteria</taxon>
        <taxon>Pseudomonadati</taxon>
        <taxon>Pseudomonadota</taxon>
        <taxon>Alphaproteobacteria</taxon>
        <taxon>Hyphomicrobiales</taxon>
        <taxon>Chelatococcaceae</taxon>
        <taxon>Pseudochelatococcus</taxon>
    </lineage>
</organism>
<dbReference type="GO" id="GO:0004180">
    <property type="term" value="F:carboxypeptidase activity"/>
    <property type="evidence" value="ECO:0007669"/>
    <property type="project" value="UniProtKB-KW"/>
</dbReference>
<name>A0A7W6EFN9_9HYPH</name>
<dbReference type="Pfam" id="PF00905">
    <property type="entry name" value="Transpeptidase"/>
    <property type="match status" value="1"/>
</dbReference>
<dbReference type="Gene3D" id="3.40.710.10">
    <property type="entry name" value="DD-peptidase/beta-lactamase superfamily"/>
    <property type="match status" value="1"/>
</dbReference>
<comment type="pathway">
    <text evidence="1">Cell wall biogenesis; peptidoglycan biosynthesis.</text>
</comment>
<protein>
    <recommendedName>
        <fullName evidence="10">peptidoglycan glycosyltransferase</fullName>
        <ecNumber evidence="10">2.4.99.28</ecNumber>
    </recommendedName>
</protein>
<dbReference type="SUPFAM" id="SSF53955">
    <property type="entry name" value="Lysozyme-like"/>
    <property type="match status" value="1"/>
</dbReference>
<evidence type="ECO:0000259" key="12">
    <source>
        <dbReference type="Pfam" id="PF00905"/>
    </source>
</evidence>
<evidence type="ECO:0000256" key="3">
    <source>
        <dbReference type="ARBA" id="ARBA00007739"/>
    </source>
</evidence>
<dbReference type="UniPathway" id="UPA00219"/>
<sequence>MMGAAARMRRVLVVAALAVAVIVALAGIGVWRFAATLPQLDLTPVRQHSAVVLDRNGTLLRAFTFDDGRWRLPATVADVDPRFIDLLIAYEDRRFHAHDGVDPLAVGRAAYQMLTSGRIVSGGSTLTMQVARLMEPRSERSFKAKLRQAVRAVELERRFSKAEILSFYLNLAPYGGNLEGVRAASLAYFGKEPRRLSTAEAALLVALPQSPEARRPDRSPARARIARDRVLDRAVERGVVSAAEAEAARAAPVPDARRPFPMLAPHVAQEVRDARPEAGVHRTTIDAGLQASMEALAREAAARIGPYLSAAIVVVDNATGEVRAHVGAADYGAAERAGWVDAARAVRSPGSVLKPFIYAMAFEAGLAHPETILEDRPTRYGLYAPENFDQTFQGTVTARKALQLSLNIPAVALLAEVGPVQFLTRLRASGVAVEMPKDAGEPGLAIALGGLGLRLTDMAAAFSGLARGGAVPVLRYRPDDGEGAPRPAFVGPVAAWYVADILRGAPAPHNALPGRIAYKTGTSYGYRDAVAAGFDRHTTIAVWLGRPDGGAVPGLLARNTAAPLLFDAFARLGREPVPVVAPSGRLTVSTSASLPPPLRHLRRDAPGTILATVTAPLRIAYPPDGAVIDLGFADGAGLLQSLALKATGGALPLTWLVDGKPVQQGSIRRETSWQPDGAGFARLSVIDARGNADHVNVRLR</sequence>
<dbReference type="GO" id="GO:0008658">
    <property type="term" value="F:penicillin binding"/>
    <property type="evidence" value="ECO:0007669"/>
    <property type="project" value="InterPro"/>
</dbReference>
<comment type="catalytic activity">
    <reaction evidence="11">
        <text>[GlcNAc-(1-&gt;4)-Mur2Ac(oyl-L-Ala-gamma-D-Glu-L-Lys-D-Ala-D-Ala)](n)-di-trans,octa-cis-undecaprenyl diphosphate + beta-D-GlcNAc-(1-&gt;4)-Mur2Ac(oyl-L-Ala-gamma-D-Glu-L-Lys-D-Ala-D-Ala)-di-trans,octa-cis-undecaprenyl diphosphate = [GlcNAc-(1-&gt;4)-Mur2Ac(oyl-L-Ala-gamma-D-Glu-L-Lys-D-Ala-D-Ala)](n+1)-di-trans,octa-cis-undecaprenyl diphosphate + di-trans,octa-cis-undecaprenyl diphosphate + H(+)</text>
        <dbReference type="Rhea" id="RHEA:23708"/>
        <dbReference type="Rhea" id="RHEA-COMP:9602"/>
        <dbReference type="Rhea" id="RHEA-COMP:9603"/>
        <dbReference type="ChEBI" id="CHEBI:15378"/>
        <dbReference type="ChEBI" id="CHEBI:58405"/>
        <dbReference type="ChEBI" id="CHEBI:60033"/>
        <dbReference type="ChEBI" id="CHEBI:78435"/>
        <dbReference type="EC" id="2.4.99.28"/>
    </reaction>
</comment>
<evidence type="ECO:0000256" key="7">
    <source>
        <dbReference type="ARBA" id="ARBA00022679"/>
    </source>
</evidence>
<keyword evidence="16" id="KW-1185">Reference proteome</keyword>
<dbReference type="NCBIfam" id="TIGR02073">
    <property type="entry name" value="PBP_1c"/>
    <property type="match status" value="1"/>
</dbReference>
<dbReference type="InterPro" id="IPR001264">
    <property type="entry name" value="Glyco_trans_51"/>
</dbReference>
<dbReference type="Proteomes" id="UP000537592">
    <property type="component" value="Unassembled WGS sequence"/>
</dbReference>
<dbReference type="InterPro" id="IPR023346">
    <property type="entry name" value="Lysozyme-like_dom_sf"/>
</dbReference>
<evidence type="ECO:0000256" key="9">
    <source>
        <dbReference type="ARBA" id="ARBA00023268"/>
    </source>
</evidence>
<evidence type="ECO:0000313" key="16">
    <source>
        <dbReference type="Proteomes" id="UP000537592"/>
    </source>
</evidence>
<evidence type="ECO:0000256" key="4">
    <source>
        <dbReference type="ARBA" id="ARBA00022645"/>
    </source>
</evidence>
<dbReference type="EMBL" id="JACICC010000002">
    <property type="protein sequence ID" value="MBB3808969.1"/>
    <property type="molecule type" value="Genomic_DNA"/>
</dbReference>
<comment type="caution">
    <text evidence="15">The sequence shown here is derived from an EMBL/GenBank/DDBJ whole genome shotgun (WGS) entry which is preliminary data.</text>
</comment>
<proteinExistence type="inferred from homology"/>
<keyword evidence="4" id="KW-0121">Carboxypeptidase</keyword>
<dbReference type="EC" id="2.4.99.28" evidence="10"/>
<reference evidence="15 16" key="1">
    <citation type="submission" date="2020-08" db="EMBL/GenBank/DDBJ databases">
        <title>Genomic Encyclopedia of Type Strains, Phase IV (KMG-IV): sequencing the most valuable type-strain genomes for metagenomic binning, comparative biology and taxonomic classification.</title>
        <authorList>
            <person name="Goeker M."/>
        </authorList>
    </citation>
    <scope>NUCLEOTIDE SEQUENCE [LARGE SCALE GENOMIC DNA]</scope>
    <source>
        <strain evidence="15 16">DSM 28760</strain>
    </source>
</reference>
<feature type="domain" description="Penicillin-binding C-terminal" evidence="14">
    <location>
        <begin position="614"/>
        <end position="697"/>
    </location>
</feature>
<accession>A0A7W6EFN9</accession>
<keyword evidence="9" id="KW-0511">Multifunctional enzyme</keyword>
<dbReference type="GO" id="GO:0006508">
    <property type="term" value="P:proteolysis"/>
    <property type="evidence" value="ECO:0007669"/>
    <property type="project" value="UniProtKB-KW"/>
</dbReference>
<evidence type="ECO:0000256" key="11">
    <source>
        <dbReference type="ARBA" id="ARBA00049902"/>
    </source>
</evidence>
<dbReference type="GO" id="GO:0009252">
    <property type="term" value="P:peptidoglycan biosynthetic process"/>
    <property type="evidence" value="ECO:0007669"/>
    <property type="project" value="UniProtKB-UniPathway"/>
</dbReference>
<dbReference type="SUPFAM" id="SSF56601">
    <property type="entry name" value="beta-lactamase/transpeptidase-like"/>
    <property type="match status" value="1"/>
</dbReference>
<dbReference type="InterPro" id="IPR009647">
    <property type="entry name" value="PBP_C"/>
</dbReference>
<keyword evidence="6 15" id="KW-0328">Glycosyltransferase</keyword>
<dbReference type="InterPro" id="IPR012338">
    <property type="entry name" value="Beta-lactam/transpept-like"/>
</dbReference>
<evidence type="ECO:0000256" key="6">
    <source>
        <dbReference type="ARBA" id="ARBA00022676"/>
    </source>
</evidence>
<evidence type="ECO:0000256" key="10">
    <source>
        <dbReference type="ARBA" id="ARBA00044770"/>
    </source>
</evidence>
<dbReference type="Pfam" id="PF00912">
    <property type="entry name" value="Transgly"/>
    <property type="match status" value="1"/>
</dbReference>
<dbReference type="AlphaFoldDB" id="A0A7W6EFN9"/>
<comment type="similarity">
    <text evidence="2">In the C-terminal section; belongs to the transpeptidase family.</text>
</comment>